<proteinExistence type="predicted"/>
<comment type="caution">
    <text evidence="3">The sequence shown here is derived from an EMBL/GenBank/DDBJ whole genome shotgun (WGS) entry which is preliminary data.</text>
</comment>
<accession>A0AAV5K732</accession>
<protein>
    <submittedName>
        <fullName evidence="3">Uncharacterized protein</fullName>
    </submittedName>
</protein>
<reference evidence="3 4" key="1">
    <citation type="journal article" date="2021" name="Commun. Biol.">
        <title>The genome of Shorea leprosula (Dipterocarpaceae) highlights the ecological relevance of drought in aseasonal tropical rainforests.</title>
        <authorList>
            <person name="Ng K.K.S."/>
            <person name="Kobayashi M.J."/>
            <person name="Fawcett J.A."/>
            <person name="Hatakeyama M."/>
            <person name="Paape T."/>
            <person name="Ng C.H."/>
            <person name="Ang C.C."/>
            <person name="Tnah L.H."/>
            <person name="Lee C.T."/>
            <person name="Nishiyama T."/>
            <person name="Sese J."/>
            <person name="O'Brien M.J."/>
            <person name="Copetti D."/>
            <person name="Mohd Noor M.I."/>
            <person name="Ong R.C."/>
            <person name="Putra M."/>
            <person name="Sireger I.Z."/>
            <person name="Indrioko S."/>
            <person name="Kosugi Y."/>
            <person name="Izuno A."/>
            <person name="Isagi Y."/>
            <person name="Lee S.L."/>
            <person name="Shimizu K.K."/>
        </authorList>
    </citation>
    <scope>NUCLEOTIDE SEQUENCE [LARGE SCALE GENOMIC DNA]</scope>
    <source>
        <strain evidence="3">214</strain>
    </source>
</reference>
<name>A0AAV5K732_9ROSI</name>
<dbReference type="EMBL" id="BPVZ01000055">
    <property type="protein sequence ID" value="GKV20465.1"/>
    <property type="molecule type" value="Genomic_DNA"/>
</dbReference>
<gene>
    <name evidence="3" type="ORF">SLEP1_g30589</name>
</gene>
<evidence type="ECO:0000313" key="4">
    <source>
        <dbReference type="Proteomes" id="UP001054252"/>
    </source>
</evidence>
<feature type="transmembrane region" description="Helical" evidence="1">
    <location>
        <begin position="47"/>
        <end position="64"/>
    </location>
</feature>
<sequence>MANYYQSSPFPPPRLCFFLLIIVFLLGFSWCVNYEPVVESVVGRVKLIFRVSPLILLLVVHRLSNNQSIISLSSWGVGKRLSP</sequence>
<keyword evidence="2" id="KW-0732">Signal</keyword>
<dbReference type="Proteomes" id="UP001054252">
    <property type="component" value="Unassembled WGS sequence"/>
</dbReference>
<evidence type="ECO:0000256" key="1">
    <source>
        <dbReference type="SAM" id="Phobius"/>
    </source>
</evidence>
<evidence type="ECO:0000256" key="2">
    <source>
        <dbReference type="SAM" id="SignalP"/>
    </source>
</evidence>
<dbReference type="PANTHER" id="PTHR33306">
    <property type="entry name" value="EXPRESSED PROTEIN-RELATED-RELATED"/>
    <property type="match status" value="1"/>
</dbReference>
<dbReference type="AlphaFoldDB" id="A0AAV5K732"/>
<organism evidence="3 4">
    <name type="scientific">Rubroshorea leprosula</name>
    <dbReference type="NCBI Taxonomy" id="152421"/>
    <lineage>
        <taxon>Eukaryota</taxon>
        <taxon>Viridiplantae</taxon>
        <taxon>Streptophyta</taxon>
        <taxon>Embryophyta</taxon>
        <taxon>Tracheophyta</taxon>
        <taxon>Spermatophyta</taxon>
        <taxon>Magnoliopsida</taxon>
        <taxon>eudicotyledons</taxon>
        <taxon>Gunneridae</taxon>
        <taxon>Pentapetalae</taxon>
        <taxon>rosids</taxon>
        <taxon>malvids</taxon>
        <taxon>Malvales</taxon>
        <taxon>Dipterocarpaceae</taxon>
        <taxon>Rubroshorea</taxon>
    </lineage>
</organism>
<keyword evidence="1" id="KW-1133">Transmembrane helix</keyword>
<evidence type="ECO:0000313" key="3">
    <source>
        <dbReference type="EMBL" id="GKV20465.1"/>
    </source>
</evidence>
<keyword evidence="1" id="KW-0812">Transmembrane</keyword>
<feature type="signal peptide" evidence="2">
    <location>
        <begin position="1"/>
        <end position="31"/>
    </location>
</feature>
<keyword evidence="4" id="KW-1185">Reference proteome</keyword>
<feature type="chain" id="PRO_5043663522" evidence="2">
    <location>
        <begin position="32"/>
        <end position="83"/>
    </location>
</feature>
<dbReference type="PANTHER" id="PTHR33306:SF5">
    <property type="entry name" value="OXIDOREDUCTASE_TRANSITION METAL ION-BINDING PROTEIN"/>
    <property type="match status" value="1"/>
</dbReference>
<keyword evidence="1" id="KW-0472">Membrane</keyword>